<keyword evidence="1" id="KW-0812">Transmembrane</keyword>
<feature type="transmembrane region" description="Helical" evidence="1">
    <location>
        <begin position="201"/>
        <end position="224"/>
    </location>
</feature>
<feature type="transmembrane region" description="Helical" evidence="1">
    <location>
        <begin position="39"/>
        <end position="60"/>
    </location>
</feature>
<dbReference type="Pfam" id="PF14342">
    <property type="entry name" value="DUF4396"/>
    <property type="match status" value="1"/>
</dbReference>
<dbReference type="Proteomes" id="UP000554342">
    <property type="component" value="Unassembled WGS sequence"/>
</dbReference>
<reference evidence="3 4" key="1">
    <citation type="submission" date="2020-08" db="EMBL/GenBank/DDBJ databases">
        <title>Genomic Encyclopedia of Type Strains, Phase IV (KMG-IV): sequencing the most valuable type-strain genomes for metagenomic binning, comparative biology and taxonomic classification.</title>
        <authorList>
            <person name="Goeker M."/>
        </authorList>
    </citation>
    <scope>NUCLEOTIDE SEQUENCE [LARGE SCALE GENOMIC DNA]</scope>
    <source>
        <strain evidence="3 4">DSM 27203</strain>
    </source>
</reference>
<evidence type="ECO:0000313" key="3">
    <source>
        <dbReference type="EMBL" id="MBB5717824.1"/>
    </source>
</evidence>
<evidence type="ECO:0000313" key="4">
    <source>
        <dbReference type="Proteomes" id="UP000554342"/>
    </source>
</evidence>
<sequence>MAHFPLWLHSVAIVSIAVGFACAAWIVADEIRHPQKMPIMNWVWPLTALFGSVLWLAFYLRFGRNVGEQPDETPMHIAVAKGASHCGAGCTLGDIIVEWAAFAFPAIAVFFGWHHWTAEKTFAVWIPDFILAFAIGVVFQYFTIAPMRDLSFGKGVWAAIKADTLSITSWQVGMYGLMAIGQFLWFKPAYGHIAEVKMPEFWFLMQLAMLGGFATAYPTNWWLVRAGVKEKM</sequence>
<comment type="caution">
    <text evidence="3">The sequence shown here is derived from an EMBL/GenBank/DDBJ whole genome shotgun (WGS) entry which is preliminary data.</text>
</comment>
<feature type="transmembrane region" description="Helical" evidence="1">
    <location>
        <begin position="165"/>
        <end position="186"/>
    </location>
</feature>
<gene>
    <name evidence="3" type="ORF">FHR23_000731</name>
</gene>
<evidence type="ECO:0000259" key="2">
    <source>
        <dbReference type="Pfam" id="PF14342"/>
    </source>
</evidence>
<keyword evidence="4" id="KW-1185">Reference proteome</keyword>
<dbReference type="RefSeq" id="WP_184001541.1">
    <property type="nucleotide sequence ID" value="NZ_BAABIF010000004.1"/>
</dbReference>
<dbReference type="EMBL" id="JACIJI010000001">
    <property type="protein sequence ID" value="MBB5717824.1"/>
    <property type="molecule type" value="Genomic_DNA"/>
</dbReference>
<accession>A0A840YWA0</accession>
<dbReference type="AlphaFoldDB" id="A0A840YWA0"/>
<keyword evidence="1" id="KW-0472">Membrane</keyword>
<organism evidence="3 4">
    <name type="scientific">Stakelama sediminis</name>
    <dbReference type="NCBI Taxonomy" id="463200"/>
    <lineage>
        <taxon>Bacteria</taxon>
        <taxon>Pseudomonadati</taxon>
        <taxon>Pseudomonadota</taxon>
        <taxon>Alphaproteobacteria</taxon>
        <taxon>Sphingomonadales</taxon>
        <taxon>Sphingomonadaceae</taxon>
        <taxon>Stakelama</taxon>
    </lineage>
</organism>
<keyword evidence="1" id="KW-1133">Transmembrane helix</keyword>
<feature type="transmembrane region" description="Helical" evidence="1">
    <location>
        <begin position="122"/>
        <end position="144"/>
    </location>
</feature>
<proteinExistence type="predicted"/>
<dbReference type="InterPro" id="IPR025509">
    <property type="entry name" value="DUF4396"/>
</dbReference>
<feature type="domain" description="DUF4396" evidence="2">
    <location>
        <begin position="79"/>
        <end position="229"/>
    </location>
</feature>
<feature type="transmembrane region" description="Helical" evidence="1">
    <location>
        <begin position="6"/>
        <end position="27"/>
    </location>
</feature>
<name>A0A840YWA0_9SPHN</name>
<evidence type="ECO:0000256" key="1">
    <source>
        <dbReference type="SAM" id="Phobius"/>
    </source>
</evidence>
<protein>
    <recommendedName>
        <fullName evidence="2">DUF4396 domain-containing protein</fullName>
    </recommendedName>
</protein>